<accession>A0A1M6G4W3</accession>
<keyword evidence="1" id="KW-0812">Transmembrane</keyword>
<evidence type="ECO:0000256" key="1">
    <source>
        <dbReference type="SAM" id="Phobius"/>
    </source>
</evidence>
<name>A0A1M6G4W3_9FIRM</name>
<keyword evidence="1" id="KW-1133">Transmembrane helix</keyword>
<evidence type="ECO:0000313" key="3">
    <source>
        <dbReference type="Proteomes" id="UP000324781"/>
    </source>
</evidence>
<dbReference type="EMBL" id="FQZP01000021">
    <property type="protein sequence ID" value="SHJ04954.1"/>
    <property type="molecule type" value="Genomic_DNA"/>
</dbReference>
<gene>
    <name evidence="2" type="ORF">SAMN05444373_102122</name>
</gene>
<organism evidence="2 3">
    <name type="scientific">Thermoclostridium caenicola</name>
    <dbReference type="NCBI Taxonomy" id="659425"/>
    <lineage>
        <taxon>Bacteria</taxon>
        <taxon>Bacillati</taxon>
        <taxon>Bacillota</taxon>
        <taxon>Clostridia</taxon>
        <taxon>Eubacteriales</taxon>
        <taxon>Oscillospiraceae</taxon>
        <taxon>Thermoclostridium</taxon>
    </lineage>
</organism>
<reference evidence="2 3" key="1">
    <citation type="submission" date="2016-11" db="EMBL/GenBank/DDBJ databases">
        <authorList>
            <person name="Varghese N."/>
            <person name="Submissions S."/>
        </authorList>
    </citation>
    <scope>NUCLEOTIDE SEQUENCE [LARGE SCALE GENOMIC DNA]</scope>
    <source>
        <strain evidence="2 3">DSM 19027</strain>
    </source>
</reference>
<dbReference type="AlphaFoldDB" id="A0A1M6G4W3"/>
<dbReference type="RefSeq" id="WP_324450218.1">
    <property type="nucleotide sequence ID" value="NZ_DAONMB010000129.1"/>
</dbReference>
<evidence type="ECO:0000313" key="2">
    <source>
        <dbReference type="EMBL" id="SHJ04954.1"/>
    </source>
</evidence>
<keyword evidence="1" id="KW-0472">Membrane</keyword>
<proteinExistence type="predicted"/>
<feature type="transmembrane region" description="Helical" evidence="1">
    <location>
        <begin position="12"/>
        <end position="31"/>
    </location>
</feature>
<dbReference type="Proteomes" id="UP000324781">
    <property type="component" value="Unassembled WGS sequence"/>
</dbReference>
<sequence>MQIYLYDGRELAIKRFVLSMTFIMLVAAVVAGCSKSIDASVYNTDCEFYLEGLPEEYNLLPDEIKKETGVWIRLGSVTSDRVYEVLLNEENGFRQSVEGLIPGKYEVNYGVTNSRYSRLRVKVDINNIIIEKNNHYEIPAYMADPSEFVREIMNLQPQDELLNADIFSRKVQYNGRIIDLYNIRDEMKFVAPKDKRLAPKETIEIPSSDHEGVSIIVQNQTQKYIEASEATFTGVRFSRNNNVVFPKAITLGTSLRDLAHASEGIMGTPDYCLGSPVVYYNIDATILVYVDKNSGDRISFHYESGKSYVSSITYEFEKYE</sequence>
<protein>
    <submittedName>
        <fullName evidence="2">Uncharacterized protein</fullName>
    </submittedName>
</protein>
<keyword evidence="3" id="KW-1185">Reference proteome</keyword>